<dbReference type="EMBL" id="KI669497">
    <property type="protein sequence ID" value="OCF35990.1"/>
    <property type="molecule type" value="Genomic_DNA"/>
</dbReference>
<dbReference type="STRING" id="1296120.A0A1B9GYB2"/>
<accession>A0A1B9GYB2</accession>
<feature type="region of interest" description="Disordered" evidence="1">
    <location>
        <begin position="18"/>
        <end position="56"/>
    </location>
</feature>
<reference evidence="3" key="2">
    <citation type="submission" date="2013-12" db="EMBL/GenBank/DDBJ databases">
        <title>Evolution of pathogenesis and genome organization in the Tremellales.</title>
        <authorList>
            <person name="Cuomo C."/>
            <person name="Litvintseva A."/>
            <person name="Heitman J."/>
            <person name="Chen Y."/>
            <person name="Sun S."/>
            <person name="Springer D."/>
            <person name="Dromer F."/>
            <person name="Young S."/>
            <person name="Zeng Q."/>
            <person name="Chapman S."/>
            <person name="Gujja S."/>
            <person name="Saif S."/>
            <person name="Birren B."/>
        </authorList>
    </citation>
    <scope>NUCLEOTIDE SEQUENCE [LARGE SCALE GENOMIC DNA]</scope>
    <source>
        <strain evidence="3">BCC8398</strain>
    </source>
</reference>
<dbReference type="AlphaFoldDB" id="A0A1B9GYB2"/>
<evidence type="ECO:0000313" key="2">
    <source>
        <dbReference type="EMBL" id="OCF35990.1"/>
    </source>
</evidence>
<organism evidence="2 3">
    <name type="scientific">Kwoniella heveanensis BCC8398</name>
    <dbReference type="NCBI Taxonomy" id="1296120"/>
    <lineage>
        <taxon>Eukaryota</taxon>
        <taxon>Fungi</taxon>
        <taxon>Dikarya</taxon>
        <taxon>Basidiomycota</taxon>
        <taxon>Agaricomycotina</taxon>
        <taxon>Tremellomycetes</taxon>
        <taxon>Tremellales</taxon>
        <taxon>Cryptococcaceae</taxon>
        <taxon>Kwoniella</taxon>
    </lineage>
</organism>
<name>A0A1B9GYB2_9TREE</name>
<reference evidence="2 3" key="1">
    <citation type="submission" date="2013-07" db="EMBL/GenBank/DDBJ databases">
        <title>The Genome Sequence of Cryptococcus heveanensis BCC8398.</title>
        <authorList>
            <consortium name="The Broad Institute Genome Sequencing Platform"/>
            <person name="Cuomo C."/>
            <person name="Litvintseva A."/>
            <person name="Chen Y."/>
            <person name="Heitman J."/>
            <person name="Sun S."/>
            <person name="Springer D."/>
            <person name="Dromer F."/>
            <person name="Young S.K."/>
            <person name="Zeng Q."/>
            <person name="Gargeya S."/>
            <person name="Fitzgerald M."/>
            <person name="Abouelleil A."/>
            <person name="Alvarado L."/>
            <person name="Berlin A.M."/>
            <person name="Chapman S.B."/>
            <person name="Dewar J."/>
            <person name="Goldberg J."/>
            <person name="Griggs A."/>
            <person name="Gujja S."/>
            <person name="Hansen M."/>
            <person name="Howarth C."/>
            <person name="Imamovic A."/>
            <person name="Larimer J."/>
            <person name="McCowan C."/>
            <person name="Murphy C."/>
            <person name="Pearson M."/>
            <person name="Priest M."/>
            <person name="Roberts A."/>
            <person name="Saif S."/>
            <person name="Shea T."/>
            <person name="Sykes S."/>
            <person name="Wortman J."/>
            <person name="Nusbaum C."/>
            <person name="Birren B."/>
        </authorList>
    </citation>
    <scope>NUCLEOTIDE SEQUENCE [LARGE SCALE GENOMIC DNA]</scope>
    <source>
        <strain evidence="2 3">BCC8398</strain>
    </source>
</reference>
<evidence type="ECO:0000256" key="1">
    <source>
        <dbReference type="SAM" id="MobiDB-lite"/>
    </source>
</evidence>
<gene>
    <name evidence="2" type="ORF">I316_02485</name>
</gene>
<protein>
    <submittedName>
        <fullName evidence="2">Uncharacterized protein</fullName>
    </submittedName>
</protein>
<dbReference type="InterPro" id="IPR034444">
    <property type="entry name" value="Nuo17.8"/>
</dbReference>
<proteinExistence type="predicted"/>
<feature type="compositionally biased region" description="Polar residues" evidence="1">
    <location>
        <begin position="18"/>
        <end position="35"/>
    </location>
</feature>
<keyword evidence="3" id="KW-1185">Reference proteome</keyword>
<dbReference type="OrthoDB" id="2120038at2759"/>
<feature type="compositionally biased region" description="Basic and acidic residues" evidence="1">
    <location>
        <begin position="38"/>
        <end position="50"/>
    </location>
</feature>
<dbReference type="GO" id="GO:0005739">
    <property type="term" value="C:mitochondrion"/>
    <property type="evidence" value="ECO:0007669"/>
    <property type="project" value="InterPro"/>
</dbReference>
<dbReference type="Proteomes" id="UP000092666">
    <property type="component" value="Unassembled WGS sequence"/>
</dbReference>
<dbReference type="PANTHER" id="PTHR42100:SF1">
    <property type="entry name" value="OXIDOREDUCTASE 178 KDA SUBUNIT, PUTATIVE (AFU_ORTHOLOGUE AFUA_8G04320)-RELATED"/>
    <property type="match status" value="1"/>
</dbReference>
<sequence length="190" mass="21072">MSSLKSLIRPTTSLRASVAQQQLRAAGRSISTSPRRSAGHDDHSHGHGQEAGDSDAYTNESFFTPVWRNTFILVTASILIYPYLPSPSSSSASPSLEPETFSQIAKSKDSSIPWLTKKLADMTPEAKVWTERNDKHLELTKEAADTKLLFQEAERPKVLRMRYPSAFEQASPHNIPVGSQADLTDLKVQY</sequence>
<dbReference type="PANTHER" id="PTHR42100">
    <property type="entry name" value="OXIDOREDUCTASE 178 KDA SUBUNIT, PUTATIVE (AFU_ORTHOLOGUE AFUA_8G04320)-RELATED"/>
    <property type="match status" value="1"/>
</dbReference>
<evidence type="ECO:0000313" key="3">
    <source>
        <dbReference type="Proteomes" id="UP000092666"/>
    </source>
</evidence>